<evidence type="ECO:0000256" key="8">
    <source>
        <dbReference type="ARBA" id="ARBA00023012"/>
    </source>
</evidence>
<keyword evidence="3" id="KW-0597">Phosphoprotein</keyword>
<evidence type="ECO:0000256" key="3">
    <source>
        <dbReference type="ARBA" id="ARBA00022553"/>
    </source>
</evidence>
<keyword evidence="6 12" id="KW-0418">Kinase</keyword>
<evidence type="ECO:0000256" key="1">
    <source>
        <dbReference type="ARBA" id="ARBA00000085"/>
    </source>
</evidence>
<sequence>MRDVLGRWRLSTVVGDLLLVACVAAVTTYLADELPVWGWPGVLYATGPVLTAVVALAATAVLLRRWSAWVALFGAAVLFGVFPATAVALAVVAHTAGARCRPPLRGPVFAVAALLPVGVVLITQPAYRWQYVTVVITILTVLCVAVPALVGALQAQQARLVDALRERAEFLARTRDLERSEARQRERSRIAEEMHDHLGHRLSLIAMYSGALEVAATGQDPELLDAAHLVRSTTRTALDELRQSLGVLRPAGPPAESTEATGTRADVTELVAASRAGGVSVTLDWRGPDLADARVPVRQAVHRVVREALTNVHKHAAGTPVAVTVSSGSSQVTVEVRNGPGGVPRSAGTGSGLVGLRERVRLVAGGLTAGPTADGGFMVTAVMPLTGDGPVAEADADDQAAVPLPTRRRTARLAAALLPVAGLAAVAAMVLTTLAFVPPPAPADHEDPLEDIELGMTPEDVEGWFGPNVPSAEAAALDHEPPWPDDTWCTYVPADDPPDAETVAIFRFCFAEDELVEKTWFEIPVSED</sequence>
<dbReference type="RefSeq" id="WP_091382988.1">
    <property type="nucleotide sequence ID" value="NZ_FNDV01000012.1"/>
</dbReference>
<dbReference type="InterPro" id="IPR011712">
    <property type="entry name" value="Sig_transdc_His_kin_sub3_dim/P"/>
</dbReference>
<dbReference type="InterPro" id="IPR050482">
    <property type="entry name" value="Sensor_HK_TwoCompSys"/>
</dbReference>
<feature type="domain" description="Signal transduction histidine kinase subgroup 3 dimerisation and phosphoacceptor" evidence="11">
    <location>
        <begin position="186"/>
        <end position="251"/>
    </location>
</feature>
<dbReference type="EC" id="2.7.13.3" evidence="2"/>
<feature type="domain" description="Histidine kinase/HSP90-like ATPase" evidence="10">
    <location>
        <begin position="299"/>
        <end position="386"/>
    </location>
</feature>
<dbReference type="PANTHER" id="PTHR24421:SF10">
    <property type="entry name" value="NITRATE_NITRITE SENSOR PROTEIN NARQ"/>
    <property type="match status" value="1"/>
</dbReference>
<feature type="transmembrane region" description="Helical" evidence="9">
    <location>
        <begin position="12"/>
        <end position="30"/>
    </location>
</feature>
<keyword evidence="7" id="KW-0067">ATP-binding</keyword>
<evidence type="ECO:0000256" key="9">
    <source>
        <dbReference type="SAM" id="Phobius"/>
    </source>
</evidence>
<evidence type="ECO:0000256" key="5">
    <source>
        <dbReference type="ARBA" id="ARBA00022741"/>
    </source>
</evidence>
<dbReference type="Pfam" id="PF02518">
    <property type="entry name" value="HATPase_c"/>
    <property type="match status" value="1"/>
</dbReference>
<keyword evidence="13" id="KW-1185">Reference proteome</keyword>
<keyword evidence="8" id="KW-0902">Two-component regulatory system</keyword>
<dbReference type="EMBL" id="FNJB01000014">
    <property type="protein sequence ID" value="SDP77681.1"/>
    <property type="molecule type" value="Genomic_DNA"/>
</dbReference>
<evidence type="ECO:0000259" key="10">
    <source>
        <dbReference type="Pfam" id="PF02518"/>
    </source>
</evidence>
<dbReference type="OrthoDB" id="227596at2"/>
<keyword evidence="4" id="KW-0808">Transferase</keyword>
<evidence type="ECO:0000313" key="12">
    <source>
        <dbReference type="EMBL" id="SDP77681.1"/>
    </source>
</evidence>
<evidence type="ECO:0000256" key="2">
    <source>
        <dbReference type="ARBA" id="ARBA00012438"/>
    </source>
</evidence>
<dbReference type="Proteomes" id="UP000199651">
    <property type="component" value="Unassembled WGS sequence"/>
</dbReference>
<evidence type="ECO:0000313" key="13">
    <source>
        <dbReference type="Proteomes" id="UP000199651"/>
    </source>
</evidence>
<reference evidence="13" key="1">
    <citation type="submission" date="2016-10" db="EMBL/GenBank/DDBJ databases">
        <authorList>
            <person name="Varghese N."/>
            <person name="Submissions S."/>
        </authorList>
    </citation>
    <scope>NUCLEOTIDE SEQUENCE [LARGE SCALE GENOMIC DNA]</scope>
    <source>
        <strain evidence="13">IBRC-M 10655</strain>
    </source>
</reference>
<keyword evidence="9" id="KW-0812">Transmembrane</keyword>
<protein>
    <recommendedName>
        <fullName evidence="2">histidine kinase</fullName>
        <ecNumber evidence="2">2.7.13.3</ecNumber>
    </recommendedName>
</protein>
<dbReference type="STRING" id="504798.SAMN05421871_11221"/>
<evidence type="ECO:0000259" key="11">
    <source>
        <dbReference type="Pfam" id="PF07730"/>
    </source>
</evidence>
<keyword evidence="5" id="KW-0547">Nucleotide-binding</keyword>
<organism evidence="12 13">
    <name type="scientific">Actinokineospora alba</name>
    <dbReference type="NCBI Taxonomy" id="504798"/>
    <lineage>
        <taxon>Bacteria</taxon>
        <taxon>Bacillati</taxon>
        <taxon>Actinomycetota</taxon>
        <taxon>Actinomycetes</taxon>
        <taxon>Pseudonocardiales</taxon>
        <taxon>Pseudonocardiaceae</taxon>
        <taxon>Actinokineospora</taxon>
    </lineage>
</organism>
<evidence type="ECO:0000256" key="4">
    <source>
        <dbReference type="ARBA" id="ARBA00022679"/>
    </source>
</evidence>
<dbReference type="CDD" id="cd16917">
    <property type="entry name" value="HATPase_UhpB-NarQ-NarX-like"/>
    <property type="match status" value="1"/>
</dbReference>
<dbReference type="Pfam" id="PF07730">
    <property type="entry name" value="HisKA_3"/>
    <property type="match status" value="1"/>
</dbReference>
<dbReference type="GO" id="GO:0005524">
    <property type="term" value="F:ATP binding"/>
    <property type="evidence" value="ECO:0007669"/>
    <property type="project" value="UniProtKB-KW"/>
</dbReference>
<dbReference type="SUPFAM" id="SSF55874">
    <property type="entry name" value="ATPase domain of HSP90 chaperone/DNA topoisomerase II/histidine kinase"/>
    <property type="match status" value="1"/>
</dbReference>
<dbReference type="PANTHER" id="PTHR24421">
    <property type="entry name" value="NITRATE/NITRITE SENSOR PROTEIN NARX-RELATED"/>
    <property type="match status" value="1"/>
</dbReference>
<accession>A0A1H0VH53</accession>
<dbReference type="GO" id="GO:0046983">
    <property type="term" value="F:protein dimerization activity"/>
    <property type="evidence" value="ECO:0007669"/>
    <property type="project" value="InterPro"/>
</dbReference>
<dbReference type="GO" id="GO:0000155">
    <property type="term" value="F:phosphorelay sensor kinase activity"/>
    <property type="evidence" value="ECO:0007669"/>
    <property type="project" value="InterPro"/>
</dbReference>
<dbReference type="GO" id="GO:0016020">
    <property type="term" value="C:membrane"/>
    <property type="evidence" value="ECO:0007669"/>
    <property type="project" value="InterPro"/>
</dbReference>
<dbReference type="Gene3D" id="3.30.565.10">
    <property type="entry name" value="Histidine kinase-like ATPase, C-terminal domain"/>
    <property type="match status" value="1"/>
</dbReference>
<gene>
    <name evidence="12" type="ORF">SAMN05192558_11421</name>
</gene>
<dbReference type="InterPro" id="IPR036890">
    <property type="entry name" value="HATPase_C_sf"/>
</dbReference>
<feature type="transmembrane region" description="Helical" evidence="9">
    <location>
        <begin position="129"/>
        <end position="150"/>
    </location>
</feature>
<feature type="transmembrane region" description="Helical" evidence="9">
    <location>
        <begin position="42"/>
        <end position="63"/>
    </location>
</feature>
<dbReference type="AlphaFoldDB" id="A0A1H0VH53"/>
<keyword evidence="9" id="KW-0472">Membrane</keyword>
<proteinExistence type="predicted"/>
<dbReference type="Gene3D" id="1.20.5.1930">
    <property type="match status" value="1"/>
</dbReference>
<name>A0A1H0VH53_9PSEU</name>
<keyword evidence="9" id="KW-1133">Transmembrane helix</keyword>
<evidence type="ECO:0000256" key="7">
    <source>
        <dbReference type="ARBA" id="ARBA00022840"/>
    </source>
</evidence>
<feature type="transmembrane region" description="Helical" evidence="9">
    <location>
        <begin position="69"/>
        <end position="92"/>
    </location>
</feature>
<feature type="transmembrane region" description="Helical" evidence="9">
    <location>
        <begin position="104"/>
        <end position="123"/>
    </location>
</feature>
<comment type="catalytic activity">
    <reaction evidence="1">
        <text>ATP + protein L-histidine = ADP + protein N-phospho-L-histidine.</text>
        <dbReference type="EC" id="2.7.13.3"/>
    </reaction>
</comment>
<dbReference type="InterPro" id="IPR003594">
    <property type="entry name" value="HATPase_dom"/>
</dbReference>
<evidence type="ECO:0000256" key="6">
    <source>
        <dbReference type="ARBA" id="ARBA00022777"/>
    </source>
</evidence>